<dbReference type="RefSeq" id="WP_169421508.1">
    <property type="nucleotide sequence ID" value="NZ_JABBFX010000003.1"/>
</dbReference>
<feature type="signal peptide" evidence="1">
    <location>
        <begin position="1"/>
        <end position="17"/>
    </location>
</feature>
<organism evidence="2 3">
    <name type="scientific">Ramlibacter agri</name>
    <dbReference type="NCBI Taxonomy" id="2728837"/>
    <lineage>
        <taxon>Bacteria</taxon>
        <taxon>Pseudomonadati</taxon>
        <taxon>Pseudomonadota</taxon>
        <taxon>Betaproteobacteria</taxon>
        <taxon>Burkholderiales</taxon>
        <taxon>Comamonadaceae</taxon>
        <taxon>Ramlibacter</taxon>
    </lineage>
</organism>
<evidence type="ECO:0000313" key="2">
    <source>
        <dbReference type="EMBL" id="NML47224.1"/>
    </source>
</evidence>
<dbReference type="EMBL" id="JABBFX010000003">
    <property type="protein sequence ID" value="NML47224.1"/>
    <property type="molecule type" value="Genomic_DNA"/>
</dbReference>
<sequence>MKTPLLATVLLASLAFAAPGAYAKGCIKGAAVGGVAGHFVHHHGLLGATAGCLIGRHHANKEERVAHNERHTVASR</sequence>
<name>A0A848H9Q9_9BURK</name>
<accession>A0A848H9Q9</accession>
<feature type="chain" id="PRO_5032310144" description="Glycine zipper 2TM domain-containing protein" evidence="1">
    <location>
        <begin position="18"/>
        <end position="76"/>
    </location>
</feature>
<gene>
    <name evidence="2" type="ORF">HHL11_25985</name>
</gene>
<keyword evidence="1" id="KW-0732">Signal</keyword>
<evidence type="ECO:0000313" key="3">
    <source>
        <dbReference type="Proteomes" id="UP000541185"/>
    </source>
</evidence>
<proteinExistence type="predicted"/>
<keyword evidence="3" id="KW-1185">Reference proteome</keyword>
<evidence type="ECO:0000256" key="1">
    <source>
        <dbReference type="SAM" id="SignalP"/>
    </source>
</evidence>
<dbReference type="AlphaFoldDB" id="A0A848H9Q9"/>
<reference evidence="2 3" key="1">
    <citation type="submission" date="2020-04" db="EMBL/GenBank/DDBJ databases">
        <title>Ramlibacter sp. G-1-2-2 isolated from soil.</title>
        <authorList>
            <person name="Dahal R.H."/>
        </authorList>
    </citation>
    <scope>NUCLEOTIDE SEQUENCE [LARGE SCALE GENOMIC DNA]</scope>
    <source>
        <strain evidence="2 3">G-1-2-2</strain>
    </source>
</reference>
<evidence type="ECO:0008006" key="4">
    <source>
        <dbReference type="Google" id="ProtNLM"/>
    </source>
</evidence>
<protein>
    <recommendedName>
        <fullName evidence="4">Glycine zipper 2TM domain-containing protein</fullName>
    </recommendedName>
</protein>
<comment type="caution">
    <text evidence="2">The sequence shown here is derived from an EMBL/GenBank/DDBJ whole genome shotgun (WGS) entry which is preliminary data.</text>
</comment>
<dbReference type="Proteomes" id="UP000541185">
    <property type="component" value="Unassembled WGS sequence"/>
</dbReference>